<organism evidence="4 5">
    <name type="scientific">Burkholderia plantarii</name>
    <dbReference type="NCBI Taxonomy" id="41899"/>
    <lineage>
        <taxon>Bacteria</taxon>
        <taxon>Pseudomonadati</taxon>
        <taxon>Pseudomonadota</taxon>
        <taxon>Betaproteobacteria</taxon>
        <taxon>Burkholderiales</taxon>
        <taxon>Burkholderiaceae</taxon>
        <taxon>Burkholderia</taxon>
    </lineage>
</organism>
<dbReference type="PANTHER" id="PTHR42673:SF21">
    <property type="entry name" value="GLUTATHIONE S-TRANSFERASE YFCF"/>
    <property type="match status" value="1"/>
</dbReference>
<name>A0A0B6S396_BURPL</name>
<dbReference type="EC" id="5.2.1.2" evidence="4"/>
<dbReference type="InterPro" id="IPR005955">
    <property type="entry name" value="GST_Zeta"/>
</dbReference>
<keyword evidence="5" id="KW-1185">Reference proteome</keyword>
<dbReference type="SFLD" id="SFLDG00358">
    <property type="entry name" value="Main_(cytGST)"/>
    <property type="match status" value="1"/>
</dbReference>
<dbReference type="Gene3D" id="1.20.1050.10">
    <property type="match status" value="1"/>
</dbReference>
<dbReference type="Pfam" id="PF13417">
    <property type="entry name" value="GST_N_3"/>
    <property type="match status" value="1"/>
</dbReference>
<feature type="domain" description="GST N-terminal" evidence="2">
    <location>
        <begin position="1"/>
        <end position="82"/>
    </location>
</feature>
<evidence type="ECO:0000259" key="2">
    <source>
        <dbReference type="PROSITE" id="PS50404"/>
    </source>
</evidence>
<reference evidence="4 5" key="2">
    <citation type="journal article" date="2016" name="Appl. Microbiol. Biotechnol.">
        <title>Mutations improving production and secretion of extracellular lipase by Burkholderia glumae PG1.</title>
        <authorList>
            <person name="Knapp A."/>
            <person name="Voget S."/>
            <person name="Gao R."/>
            <person name="Zaburannyi N."/>
            <person name="Krysciak D."/>
            <person name="Breuer M."/>
            <person name="Hauer B."/>
            <person name="Streit W.R."/>
            <person name="Muller R."/>
            <person name="Daniel R."/>
            <person name="Jaeger K.E."/>
        </authorList>
    </citation>
    <scope>NUCLEOTIDE SEQUENCE [LARGE SCALE GENOMIC DNA]</scope>
    <source>
        <strain evidence="4 5">PG1</strain>
    </source>
</reference>
<protein>
    <submittedName>
        <fullName evidence="4">Maleylacetoacetate isomerase MaiA</fullName>
        <ecNumber evidence="4">5.2.1.2</ecNumber>
    </submittedName>
</protein>
<dbReference type="InterPro" id="IPR036249">
    <property type="entry name" value="Thioredoxin-like_sf"/>
</dbReference>
<evidence type="ECO:0000259" key="3">
    <source>
        <dbReference type="PROSITE" id="PS50405"/>
    </source>
</evidence>
<dbReference type="GO" id="GO:0006559">
    <property type="term" value="P:L-phenylalanine catabolic process"/>
    <property type="evidence" value="ECO:0007669"/>
    <property type="project" value="TreeGrafter"/>
</dbReference>
<dbReference type="InterPro" id="IPR034333">
    <property type="entry name" value="GST_Zeta_N"/>
</dbReference>
<sequence>MELYGYFRSSASYRVRIALHLKGLPFDYRAVHMLRGGGEQLRDDYRALNPDALVPTLVDGDTTLQQSLAIIEYLDEIAPEPPLLPRAPAERACVRAIALQITCEIHPLDNLRVLRYLKRTLGVADEAKNAWYRHWITKGFATLETRLANDPRTGRLAYGNTPTLADCCLIPQLYNARRFGVDLAPYPTLVRIHDHAMTLDAFRAAAPEAQPDAE</sequence>
<dbReference type="InterPro" id="IPR040079">
    <property type="entry name" value="Glutathione_S-Trfase"/>
</dbReference>
<reference evidence="5" key="1">
    <citation type="submission" date="2011-03" db="EMBL/GenBank/DDBJ databases">
        <authorList>
            <person name="Voget S."/>
            <person name="Streit W.R."/>
            <person name="Jaeger K.E."/>
            <person name="Daniel R."/>
        </authorList>
    </citation>
    <scope>NUCLEOTIDE SEQUENCE [LARGE SCALE GENOMIC DNA]</scope>
    <source>
        <strain evidence="5">PG1</strain>
    </source>
</reference>
<dbReference type="PANTHER" id="PTHR42673">
    <property type="entry name" value="MALEYLACETOACETATE ISOMERASE"/>
    <property type="match status" value="1"/>
</dbReference>
<dbReference type="InterPro" id="IPR004045">
    <property type="entry name" value="Glutathione_S-Trfase_N"/>
</dbReference>
<dbReference type="PROSITE" id="PS50405">
    <property type="entry name" value="GST_CTER"/>
    <property type="match status" value="1"/>
</dbReference>
<dbReference type="GO" id="GO:0004364">
    <property type="term" value="F:glutathione transferase activity"/>
    <property type="evidence" value="ECO:0007669"/>
    <property type="project" value="TreeGrafter"/>
</dbReference>
<evidence type="ECO:0000313" key="4">
    <source>
        <dbReference type="EMBL" id="AJK47785.1"/>
    </source>
</evidence>
<dbReference type="SUPFAM" id="SSF47616">
    <property type="entry name" value="GST C-terminal domain-like"/>
    <property type="match status" value="1"/>
</dbReference>
<dbReference type="PROSITE" id="PS50404">
    <property type="entry name" value="GST_NTER"/>
    <property type="match status" value="1"/>
</dbReference>
<dbReference type="GO" id="GO:0016034">
    <property type="term" value="F:maleylacetoacetate isomerase activity"/>
    <property type="evidence" value="ECO:0007669"/>
    <property type="project" value="UniProtKB-EC"/>
</dbReference>
<dbReference type="CDD" id="cd03191">
    <property type="entry name" value="GST_C_Zeta"/>
    <property type="match status" value="1"/>
</dbReference>
<dbReference type="InterPro" id="IPR010987">
    <property type="entry name" value="Glutathione-S-Trfase_C-like"/>
</dbReference>
<dbReference type="AlphaFoldDB" id="A0A0B6S396"/>
<dbReference type="Gene3D" id="3.40.30.10">
    <property type="entry name" value="Glutaredoxin"/>
    <property type="match status" value="1"/>
</dbReference>
<dbReference type="InterPro" id="IPR036282">
    <property type="entry name" value="Glutathione-S-Trfase_C_sf"/>
</dbReference>
<dbReference type="FunFam" id="1.20.1050.10:FF:000017">
    <property type="entry name" value="Maleylacetoacetate isomerase"/>
    <property type="match status" value="1"/>
</dbReference>
<dbReference type="Proteomes" id="UP000031838">
    <property type="component" value="Chromosome 1"/>
</dbReference>
<dbReference type="RefSeq" id="WP_042626055.1">
    <property type="nucleotide sequence ID" value="NZ_CP002580.1"/>
</dbReference>
<dbReference type="HOGENOM" id="CLU_011226_20_1_4"/>
<dbReference type="EMBL" id="CP002580">
    <property type="protein sequence ID" value="AJK47785.1"/>
    <property type="molecule type" value="Genomic_DNA"/>
</dbReference>
<evidence type="ECO:0000313" key="5">
    <source>
        <dbReference type="Proteomes" id="UP000031838"/>
    </source>
</evidence>
<dbReference type="InterPro" id="IPR034330">
    <property type="entry name" value="GST_Zeta_C"/>
</dbReference>
<feature type="domain" description="GST C-terminal" evidence="3">
    <location>
        <begin position="87"/>
        <end position="214"/>
    </location>
</feature>
<comment type="similarity">
    <text evidence="1">Belongs to the GST superfamily. Zeta family.</text>
</comment>
<dbReference type="CDD" id="cd03042">
    <property type="entry name" value="GST_N_Zeta"/>
    <property type="match status" value="1"/>
</dbReference>
<evidence type="ECO:0000256" key="1">
    <source>
        <dbReference type="ARBA" id="ARBA00010007"/>
    </source>
</evidence>
<dbReference type="SUPFAM" id="SSF52833">
    <property type="entry name" value="Thioredoxin-like"/>
    <property type="match status" value="1"/>
</dbReference>
<proteinExistence type="inferred from homology"/>
<dbReference type="GO" id="GO:0006749">
    <property type="term" value="P:glutathione metabolic process"/>
    <property type="evidence" value="ECO:0007669"/>
    <property type="project" value="TreeGrafter"/>
</dbReference>
<dbReference type="SFLD" id="SFLDS00019">
    <property type="entry name" value="Glutathione_Transferase_(cytos"/>
    <property type="match status" value="1"/>
</dbReference>
<gene>
    <name evidence="4" type="primary">maiA1</name>
    <name evidence="4" type="ORF">BGL_1c33110</name>
</gene>
<dbReference type="NCBIfam" id="TIGR01262">
    <property type="entry name" value="maiA"/>
    <property type="match status" value="1"/>
</dbReference>
<keyword evidence="4" id="KW-0413">Isomerase</keyword>
<dbReference type="KEGG" id="bgp:BGL_1c33110"/>
<accession>A0A0B6S396</accession>
<dbReference type="GO" id="GO:0005737">
    <property type="term" value="C:cytoplasm"/>
    <property type="evidence" value="ECO:0007669"/>
    <property type="project" value="InterPro"/>
</dbReference>